<dbReference type="PROSITE" id="PS51065">
    <property type="entry name" value="NHR"/>
    <property type="match status" value="1"/>
</dbReference>
<dbReference type="InterPro" id="IPR006573">
    <property type="entry name" value="NHR_dom"/>
</dbReference>
<feature type="region of interest" description="Disordered" evidence="1">
    <location>
        <begin position="1"/>
        <end position="25"/>
    </location>
</feature>
<feature type="non-terminal residue" evidence="3">
    <location>
        <position position="117"/>
    </location>
</feature>
<organism evidence="3 4">
    <name type="scientific">Pristionchus entomophagus</name>
    <dbReference type="NCBI Taxonomy" id="358040"/>
    <lineage>
        <taxon>Eukaryota</taxon>
        <taxon>Metazoa</taxon>
        <taxon>Ecdysozoa</taxon>
        <taxon>Nematoda</taxon>
        <taxon>Chromadorea</taxon>
        <taxon>Rhabditida</taxon>
        <taxon>Rhabditina</taxon>
        <taxon>Diplogasteromorpha</taxon>
        <taxon>Diplogasteroidea</taxon>
        <taxon>Neodiplogasteridae</taxon>
        <taxon>Pristionchus</taxon>
    </lineage>
</organism>
<evidence type="ECO:0000256" key="1">
    <source>
        <dbReference type="SAM" id="MobiDB-lite"/>
    </source>
</evidence>
<dbReference type="PANTHER" id="PTHR12429:SF6">
    <property type="entry name" value="PROTEIN NEURALIZED"/>
    <property type="match status" value="1"/>
</dbReference>
<accession>A0AAV5STT4</accession>
<dbReference type="EMBL" id="BTSX01000002">
    <property type="protein sequence ID" value="GMS83475.1"/>
    <property type="molecule type" value="Genomic_DNA"/>
</dbReference>
<feature type="compositionally biased region" description="Basic and acidic residues" evidence="1">
    <location>
        <begin position="15"/>
        <end position="25"/>
    </location>
</feature>
<feature type="domain" description="NHR" evidence="2">
    <location>
        <begin position="16"/>
        <end position="117"/>
    </location>
</feature>
<evidence type="ECO:0000313" key="3">
    <source>
        <dbReference type="EMBL" id="GMS83475.1"/>
    </source>
</evidence>
<reference evidence="3" key="1">
    <citation type="submission" date="2023-10" db="EMBL/GenBank/DDBJ databases">
        <title>Genome assembly of Pristionchus species.</title>
        <authorList>
            <person name="Yoshida K."/>
            <person name="Sommer R.J."/>
        </authorList>
    </citation>
    <scope>NUCLEOTIDE SEQUENCE</scope>
    <source>
        <strain evidence="3">RS0144</strain>
    </source>
</reference>
<dbReference type="PANTHER" id="PTHR12429">
    <property type="entry name" value="NEURALIZED"/>
    <property type="match status" value="1"/>
</dbReference>
<dbReference type="AlphaFoldDB" id="A0AAV5STT4"/>
<gene>
    <name evidence="3" type="ORF">PENTCL1PPCAC_5650</name>
</gene>
<comment type="caution">
    <text evidence="3">The sequence shown here is derived from an EMBL/GenBank/DDBJ whole genome shotgun (WGS) entry which is preliminary data.</text>
</comment>
<dbReference type="Pfam" id="PF07177">
    <property type="entry name" value="Neuralized"/>
    <property type="match status" value="1"/>
</dbReference>
<evidence type="ECO:0000259" key="2">
    <source>
        <dbReference type="PROSITE" id="PS51065"/>
    </source>
</evidence>
<name>A0AAV5STT4_9BILA</name>
<dbReference type="InterPro" id="IPR043136">
    <property type="entry name" value="B30.2/SPRY_sf"/>
</dbReference>
<dbReference type="GO" id="GO:0061630">
    <property type="term" value="F:ubiquitin protein ligase activity"/>
    <property type="evidence" value="ECO:0007669"/>
    <property type="project" value="TreeGrafter"/>
</dbReference>
<sequence length="117" mass="13433">MSHDGLDREAEEEKPDQKFHIKHSECIKRSEDGSSVVRWDSANELVVFSNRPISIDERVSIRLSQIDVSRRKGSLLVGFMTHDPESVRAWQLLVKRQPFASRSSIEKQGYVSNSVHK</sequence>
<protein>
    <recommendedName>
        <fullName evidence="2">NHR domain-containing protein</fullName>
    </recommendedName>
</protein>
<keyword evidence="4" id="KW-1185">Reference proteome</keyword>
<dbReference type="InterPro" id="IPR037962">
    <property type="entry name" value="Neuralized"/>
</dbReference>
<dbReference type="Gene3D" id="2.60.120.920">
    <property type="match status" value="1"/>
</dbReference>
<evidence type="ECO:0000313" key="4">
    <source>
        <dbReference type="Proteomes" id="UP001432027"/>
    </source>
</evidence>
<proteinExistence type="predicted"/>
<dbReference type="Proteomes" id="UP001432027">
    <property type="component" value="Unassembled WGS sequence"/>
</dbReference>